<dbReference type="STRING" id="857342.A0A2T3AR26"/>
<name>A0A2T3AR26_AMORE</name>
<dbReference type="InterPro" id="IPR000999">
    <property type="entry name" value="RNase_III_dom"/>
</dbReference>
<reference evidence="3 4" key="1">
    <citation type="journal article" date="2018" name="New Phytol.">
        <title>Comparative genomics and transcriptomics depict ericoid mycorrhizal fungi as versatile saprotrophs and plant mutualists.</title>
        <authorList>
            <person name="Martino E."/>
            <person name="Morin E."/>
            <person name="Grelet G.A."/>
            <person name="Kuo A."/>
            <person name="Kohler A."/>
            <person name="Daghino S."/>
            <person name="Barry K.W."/>
            <person name="Cichocki N."/>
            <person name="Clum A."/>
            <person name="Dockter R.B."/>
            <person name="Hainaut M."/>
            <person name="Kuo R.C."/>
            <person name="LaButti K."/>
            <person name="Lindahl B.D."/>
            <person name="Lindquist E.A."/>
            <person name="Lipzen A."/>
            <person name="Khouja H.R."/>
            <person name="Magnuson J."/>
            <person name="Murat C."/>
            <person name="Ohm R.A."/>
            <person name="Singer S.W."/>
            <person name="Spatafora J.W."/>
            <person name="Wang M."/>
            <person name="Veneault-Fourrey C."/>
            <person name="Henrissat B."/>
            <person name="Grigoriev I.V."/>
            <person name="Martin F.M."/>
            <person name="Perotto S."/>
        </authorList>
    </citation>
    <scope>NUCLEOTIDE SEQUENCE [LARGE SCALE GENOMIC DNA]</scope>
    <source>
        <strain evidence="3 4">ATCC 22711</strain>
    </source>
</reference>
<dbReference type="GO" id="GO:0006396">
    <property type="term" value="P:RNA processing"/>
    <property type="evidence" value="ECO:0007669"/>
    <property type="project" value="InterPro"/>
</dbReference>
<gene>
    <name evidence="3" type="ORF">M430DRAFT_22946</name>
</gene>
<keyword evidence="4" id="KW-1185">Reference proteome</keyword>
<dbReference type="InParanoid" id="A0A2T3AR26"/>
<dbReference type="GeneID" id="36572880"/>
<evidence type="ECO:0000313" key="4">
    <source>
        <dbReference type="Proteomes" id="UP000241818"/>
    </source>
</evidence>
<dbReference type="RefSeq" id="XP_024717119.1">
    <property type="nucleotide sequence ID" value="XM_024864799.1"/>
</dbReference>
<feature type="compositionally biased region" description="Polar residues" evidence="1">
    <location>
        <begin position="10"/>
        <end position="24"/>
    </location>
</feature>
<dbReference type="EMBL" id="KZ679018">
    <property type="protein sequence ID" value="PSS08721.1"/>
    <property type="molecule type" value="Genomic_DNA"/>
</dbReference>
<dbReference type="Pfam" id="PF14622">
    <property type="entry name" value="Ribonucleas_3_3"/>
    <property type="match status" value="1"/>
</dbReference>
<feature type="region of interest" description="Disordered" evidence="1">
    <location>
        <begin position="1"/>
        <end position="109"/>
    </location>
</feature>
<organism evidence="3 4">
    <name type="scientific">Amorphotheca resinae ATCC 22711</name>
    <dbReference type="NCBI Taxonomy" id="857342"/>
    <lineage>
        <taxon>Eukaryota</taxon>
        <taxon>Fungi</taxon>
        <taxon>Dikarya</taxon>
        <taxon>Ascomycota</taxon>
        <taxon>Pezizomycotina</taxon>
        <taxon>Leotiomycetes</taxon>
        <taxon>Helotiales</taxon>
        <taxon>Amorphothecaceae</taxon>
        <taxon>Amorphotheca</taxon>
    </lineage>
</organism>
<dbReference type="Proteomes" id="UP000241818">
    <property type="component" value="Unassembled WGS sequence"/>
</dbReference>
<evidence type="ECO:0000259" key="2">
    <source>
        <dbReference type="Pfam" id="PF14622"/>
    </source>
</evidence>
<dbReference type="SUPFAM" id="SSF69065">
    <property type="entry name" value="RNase III domain-like"/>
    <property type="match status" value="1"/>
</dbReference>
<evidence type="ECO:0000256" key="1">
    <source>
        <dbReference type="SAM" id="MobiDB-lite"/>
    </source>
</evidence>
<dbReference type="CDD" id="cd00593">
    <property type="entry name" value="RIBOc"/>
    <property type="match status" value="1"/>
</dbReference>
<protein>
    <recommendedName>
        <fullName evidence="2">RNase III domain-containing protein</fullName>
    </recommendedName>
</protein>
<sequence>MRAARAGFSGAQQLIPSSQSQASSVHIAKNPRDTDALNRKPVGASSSTPRTPRDMDAQSVRSATFPSMASSRASRRSDSLYPPGEEEPLIDTSVPAPQRTWSDHPSGGERTMLLLNPRGVASRFGSEDGFDLAMAAIIQYQFRNPDLLEEALESQNSGVVVVGKSHRLCLDGNRHLAFVGEAVMKLVLKDQCYLFLIPEDEATTIIDKMLSITNLNNIGRNSKHGGSIERMVRPRAPIRRSKRNNVLELLKDDVKGIGQDQNRQIARAVKAIIGAVYFDGGFEAARRVMAQLTLTIRLGT</sequence>
<dbReference type="InterPro" id="IPR036389">
    <property type="entry name" value="RNase_III_sf"/>
</dbReference>
<dbReference type="AlphaFoldDB" id="A0A2T3AR26"/>
<accession>A0A2T3AR26</accession>
<dbReference type="OrthoDB" id="67027at2759"/>
<dbReference type="GO" id="GO:0004525">
    <property type="term" value="F:ribonuclease III activity"/>
    <property type="evidence" value="ECO:0007669"/>
    <property type="project" value="InterPro"/>
</dbReference>
<proteinExistence type="predicted"/>
<evidence type="ECO:0000313" key="3">
    <source>
        <dbReference type="EMBL" id="PSS08721.1"/>
    </source>
</evidence>
<feature type="domain" description="RNase III" evidence="2">
    <location>
        <begin position="172"/>
        <end position="292"/>
    </location>
</feature>
<dbReference type="Gene3D" id="1.10.1520.10">
    <property type="entry name" value="Ribonuclease III domain"/>
    <property type="match status" value="1"/>
</dbReference>